<dbReference type="Proteomes" id="UP000054524">
    <property type="component" value="Unassembled WGS sequence"/>
</dbReference>
<name>A0A086J1R0_NEMA1</name>
<comment type="caution">
    <text evidence="2">The sequence shown here is derived from an EMBL/GenBank/DDBJ whole genome shotgun (WGS) entry which is preliminary data.</text>
</comment>
<protein>
    <submittedName>
        <fullName evidence="2">Uncharacterized protein</fullName>
    </submittedName>
</protein>
<organism evidence="2 3">
    <name type="scientific">Nematocida ausubeli (strain ATCC PRA-371 / ERTm2)</name>
    <name type="common">Nematode killer fungus</name>
    <dbReference type="NCBI Taxonomy" id="1913371"/>
    <lineage>
        <taxon>Eukaryota</taxon>
        <taxon>Fungi</taxon>
        <taxon>Fungi incertae sedis</taxon>
        <taxon>Microsporidia</taxon>
        <taxon>Nematocida</taxon>
    </lineage>
</organism>
<accession>A0A086J1R0</accession>
<feature type="region of interest" description="Disordered" evidence="1">
    <location>
        <begin position="1"/>
        <end position="23"/>
    </location>
</feature>
<evidence type="ECO:0000313" key="2">
    <source>
        <dbReference type="EMBL" id="KFG26078.1"/>
    </source>
</evidence>
<feature type="compositionally biased region" description="Basic and acidic residues" evidence="1">
    <location>
        <begin position="9"/>
        <end position="23"/>
    </location>
</feature>
<dbReference type="RefSeq" id="XP_052904633.1">
    <property type="nucleotide sequence ID" value="XM_053048828.1"/>
</dbReference>
<keyword evidence="3" id="KW-1185">Reference proteome</keyword>
<feature type="compositionally biased region" description="Low complexity" evidence="1">
    <location>
        <begin position="69"/>
        <end position="85"/>
    </location>
</feature>
<dbReference type="EMBL" id="AKIJ01000003">
    <property type="protein sequence ID" value="KFG26078.1"/>
    <property type="molecule type" value="Genomic_DNA"/>
</dbReference>
<reference evidence="2 3" key="1">
    <citation type="journal article" date="2014" name="Genome Announc.">
        <title>Genome Sequence of the Microsporidian Species Nematocida sp1 Strain ERTm6 (ATCC PRA-372).</title>
        <authorList>
            <person name="Bakowski M.A."/>
            <person name="Priest M."/>
            <person name="Young S."/>
            <person name="Cuomo C.A."/>
            <person name="Troemel E.R."/>
        </authorList>
    </citation>
    <scope>NUCLEOTIDE SEQUENCE [LARGE SCALE GENOMIC DNA]</scope>
    <source>
        <strain evidence="2 3">ERTm6</strain>
    </source>
</reference>
<feature type="region of interest" description="Disordered" evidence="1">
    <location>
        <begin position="58"/>
        <end position="93"/>
    </location>
</feature>
<dbReference type="HOGENOM" id="CLU_2109672_0_0_1"/>
<proteinExistence type="predicted"/>
<evidence type="ECO:0000313" key="3">
    <source>
        <dbReference type="Proteomes" id="UP000054524"/>
    </source>
</evidence>
<dbReference type="GeneID" id="77676166"/>
<gene>
    <name evidence="2" type="ORF">NESG_01193</name>
</gene>
<sequence length="115" mass="12937">MNYKRFKKKETQTEQPAEDKEHHACHIADTCKDIIEPTPPAEKIKNALSSAQFLHKNSFCTKPPRKDSIPSSASSTSSQHSTPSSLDECMHSADPNLKTEFTSEIFKRLSLSFDL</sequence>
<evidence type="ECO:0000256" key="1">
    <source>
        <dbReference type="SAM" id="MobiDB-lite"/>
    </source>
</evidence>
<dbReference type="AlphaFoldDB" id="A0A086J1R0"/>